<feature type="region of interest" description="Disordered" evidence="1">
    <location>
        <begin position="282"/>
        <end position="310"/>
    </location>
</feature>
<dbReference type="Proteomes" id="UP001479436">
    <property type="component" value="Unassembled WGS sequence"/>
</dbReference>
<evidence type="ECO:0008006" key="4">
    <source>
        <dbReference type="Google" id="ProtNLM"/>
    </source>
</evidence>
<reference evidence="2 3" key="1">
    <citation type="submission" date="2023-04" db="EMBL/GenBank/DDBJ databases">
        <title>Genome of Basidiobolus ranarum AG-B5.</title>
        <authorList>
            <person name="Stajich J.E."/>
            <person name="Carter-House D."/>
            <person name="Gryganskyi A."/>
        </authorList>
    </citation>
    <scope>NUCLEOTIDE SEQUENCE [LARGE SCALE GENOMIC DNA]</scope>
    <source>
        <strain evidence="2 3">AG-B5</strain>
    </source>
</reference>
<comment type="caution">
    <text evidence="2">The sequence shown here is derived from an EMBL/GenBank/DDBJ whole genome shotgun (WGS) entry which is preliminary data.</text>
</comment>
<feature type="compositionally biased region" description="Polar residues" evidence="1">
    <location>
        <begin position="285"/>
        <end position="297"/>
    </location>
</feature>
<name>A0ABR2W738_9FUNG</name>
<organism evidence="2 3">
    <name type="scientific">Basidiobolus ranarum</name>
    <dbReference type="NCBI Taxonomy" id="34480"/>
    <lineage>
        <taxon>Eukaryota</taxon>
        <taxon>Fungi</taxon>
        <taxon>Fungi incertae sedis</taxon>
        <taxon>Zoopagomycota</taxon>
        <taxon>Entomophthoromycotina</taxon>
        <taxon>Basidiobolomycetes</taxon>
        <taxon>Basidiobolales</taxon>
        <taxon>Basidiobolaceae</taxon>
        <taxon>Basidiobolus</taxon>
    </lineage>
</organism>
<evidence type="ECO:0000256" key="1">
    <source>
        <dbReference type="SAM" id="MobiDB-lite"/>
    </source>
</evidence>
<evidence type="ECO:0000313" key="2">
    <source>
        <dbReference type="EMBL" id="KAK9722203.1"/>
    </source>
</evidence>
<keyword evidence="3" id="KW-1185">Reference proteome</keyword>
<sequence length="310" mass="34923">MNYPDSHLTNIQHDPGLVEESNEHTIRFDPNMTSVSHQINQLVGEFQTNVLSQLALEFQTIHERLDAIEERVTTLGNISANRSVQTRLVNIENQLNEFSVTSPTLRDLLPKNQIVQSKEETPTTFLQASLNQTQANTNTQFQLSQLANTHLYSSSGPSDSNEQTQIGIHGQSSSLIPIISDGVRDVPVSQLPTEENAKVKVLLRHFASKAMSYIEDNPSLYTNVNNNFGAISTLKKIHLYDSPAWDEFVKLNFPYVSKTDLKSELIKILSVKVKNTKARFKKRTSMSTETNDLQQLRLQPHELPGEIQEA</sequence>
<protein>
    <recommendedName>
        <fullName evidence="4">BEN domain-containing protein</fullName>
    </recommendedName>
</protein>
<accession>A0ABR2W738</accession>
<dbReference type="EMBL" id="JASJQH010006955">
    <property type="protein sequence ID" value="KAK9722203.1"/>
    <property type="molecule type" value="Genomic_DNA"/>
</dbReference>
<proteinExistence type="predicted"/>
<gene>
    <name evidence="2" type="ORF">K7432_002835</name>
</gene>
<evidence type="ECO:0000313" key="3">
    <source>
        <dbReference type="Proteomes" id="UP001479436"/>
    </source>
</evidence>